<dbReference type="Pfam" id="PF01132">
    <property type="entry name" value="EFP"/>
    <property type="match status" value="1"/>
</dbReference>
<evidence type="ECO:0000313" key="13">
    <source>
        <dbReference type="EMBL" id="EKU93057.1"/>
    </source>
</evidence>
<evidence type="ECO:0000256" key="7">
    <source>
        <dbReference type="ARBA" id="ARBA00025469"/>
    </source>
</evidence>
<accession>K9EQ56</accession>
<keyword evidence="6 8" id="KW-0648">Protein biosynthesis</keyword>
<gene>
    <name evidence="8" type="primary">efp</name>
    <name evidence="13" type="ORF">HMPREF9698_01253</name>
</gene>
<proteinExistence type="inferred from homology"/>
<dbReference type="HOGENOM" id="CLU_074944_0_1_9"/>
<dbReference type="GO" id="GO:0043043">
    <property type="term" value="P:peptide biosynthetic process"/>
    <property type="evidence" value="ECO:0007669"/>
    <property type="project" value="InterPro"/>
</dbReference>
<dbReference type="FunFam" id="2.40.50.140:FF:000009">
    <property type="entry name" value="Elongation factor P"/>
    <property type="match status" value="1"/>
</dbReference>
<dbReference type="OrthoDB" id="9801844at2"/>
<dbReference type="FunFam" id="2.30.30.30:FF:000003">
    <property type="entry name" value="Elongation factor P"/>
    <property type="match status" value="1"/>
</dbReference>
<evidence type="ECO:0000256" key="9">
    <source>
        <dbReference type="NCBIfam" id="TIGR00038"/>
    </source>
</evidence>
<dbReference type="Gene3D" id="2.30.30.30">
    <property type="match status" value="1"/>
</dbReference>
<evidence type="ECO:0000256" key="3">
    <source>
        <dbReference type="ARBA" id="ARBA00009479"/>
    </source>
</evidence>
<dbReference type="GO" id="GO:0005829">
    <property type="term" value="C:cytosol"/>
    <property type="evidence" value="ECO:0007669"/>
    <property type="project" value="UniProtKB-ARBA"/>
</dbReference>
<dbReference type="InterPro" id="IPR013852">
    <property type="entry name" value="Transl_elong_P/YeiP_CS"/>
</dbReference>
<dbReference type="HAMAP" id="MF_00141">
    <property type="entry name" value="EF_P"/>
    <property type="match status" value="1"/>
</dbReference>
<dbReference type="eggNOG" id="COG0231">
    <property type="taxonomic scope" value="Bacteria"/>
</dbReference>
<dbReference type="InterPro" id="IPR001059">
    <property type="entry name" value="Transl_elong_P/YeiP_cen"/>
</dbReference>
<feature type="domain" description="Translation elongation factor P/YeiP central" evidence="12">
    <location>
        <begin position="67"/>
        <end position="121"/>
    </location>
</feature>
<comment type="caution">
    <text evidence="13">The sequence shown here is derived from an EMBL/GenBank/DDBJ whole genome shotgun (WGS) entry which is preliminary data.</text>
</comment>
<dbReference type="NCBIfam" id="TIGR00038">
    <property type="entry name" value="efp"/>
    <property type="match status" value="1"/>
</dbReference>
<keyword evidence="5 8" id="KW-0251">Elongation factor</keyword>
<dbReference type="STRING" id="883081.HMPREF9698_01253"/>
<dbReference type="PANTHER" id="PTHR30053">
    <property type="entry name" value="ELONGATION FACTOR P"/>
    <property type="match status" value="1"/>
</dbReference>
<dbReference type="SUPFAM" id="SSF50104">
    <property type="entry name" value="Translation proteins SH3-like domain"/>
    <property type="match status" value="1"/>
</dbReference>
<dbReference type="PIRSF" id="PIRSF005901">
    <property type="entry name" value="EF-P"/>
    <property type="match status" value="1"/>
</dbReference>
<dbReference type="GO" id="GO:0003746">
    <property type="term" value="F:translation elongation factor activity"/>
    <property type="evidence" value="ECO:0007669"/>
    <property type="project" value="UniProtKB-UniRule"/>
</dbReference>
<dbReference type="SMART" id="SM01185">
    <property type="entry name" value="EFP"/>
    <property type="match status" value="1"/>
</dbReference>
<dbReference type="EMBL" id="AGXA01000027">
    <property type="protein sequence ID" value="EKU93057.1"/>
    <property type="molecule type" value="Genomic_DNA"/>
</dbReference>
<keyword evidence="4 8" id="KW-0963">Cytoplasm</keyword>
<dbReference type="PROSITE" id="PS01275">
    <property type="entry name" value="EFP"/>
    <property type="match status" value="1"/>
</dbReference>
<organism evidence="13 14">
    <name type="scientific">Alloiococcus otitis ATCC 51267</name>
    <dbReference type="NCBI Taxonomy" id="883081"/>
    <lineage>
        <taxon>Bacteria</taxon>
        <taxon>Bacillati</taxon>
        <taxon>Bacillota</taxon>
        <taxon>Bacilli</taxon>
        <taxon>Lactobacillales</taxon>
        <taxon>Carnobacteriaceae</taxon>
        <taxon>Alloiococcus</taxon>
    </lineage>
</organism>
<comment type="function">
    <text evidence="7 8">Involved in peptide bond synthesis. Stimulates efficient translation and peptide-bond synthesis on native or reconstituted 70S ribosomes in vitro. Probably functions indirectly by altering the affinity of the ribosome for aminoacyl-tRNA, thus increasing their reactivity as acceptors for peptidyl transferase.</text>
</comment>
<evidence type="ECO:0000256" key="2">
    <source>
        <dbReference type="ARBA" id="ARBA00004815"/>
    </source>
</evidence>
<feature type="domain" description="Elongation factor P C-terminal" evidence="11">
    <location>
        <begin position="129"/>
        <end position="184"/>
    </location>
</feature>
<evidence type="ECO:0000259" key="11">
    <source>
        <dbReference type="SMART" id="SM00841"/>
    </source>
</evidence>
<dbReference type="Proteomes" id="UP000009875">
    <property type="component" value="Unassembled WGS sequence"/>
</dbReference>
<comment type="subcellular location">
    <subcellularLocation>
        <location evidence="1 8">Cytoplasm</location>
    </subcellularLocation>
</comment>
<dbReference type="InterPro" id="IPR013185">
    <property type="entry name" value="Transl_elong_KOW-like"/>
</dbReference>
<evidence type="ECO:0000256" key="1">
    <source>
        <dbReference type="ARBA" id="ARBA00004496"/>
    </source>
</evidence>
<evidence type="ECO:0000256" key="5">
    <source>
        <dbReference type="ARBA" id="ARBA00022768"/>
    </source>
</evidence>
<comment type="similarity">
    <text evidence="3 8 10">Belongs to the elongation factor P family.</text>
</comment>
<dbReference type="UniPathway" id="UPA00345"/>
<dbReference type="CDD" id="cd04470">
    <property type="entry name" value="S1_EF-P_repeat_1"/>
    <property type="match status" value="1"/>
</dbReference>
<dbReference type="Gene3D" id="2.40.50.140">
    <property type="entry name" value="Nucleic acid-binding proteins"/>
    <property type="match status" value="2"/>
</dbReference>
<sequence length="185" mass="20674">MISTNEFKNGMTIQYDKGLWKILDFQHVKPGKGQAFVRSKLKNLRTGATQEITFKAGDKVEQAMIESKTMQYLYDNGGMHVFMDTENYDQVEIPEQLIEEELKFLKENTQVDIIFFESEVLGLDLPNKVELEVTETTPNISGDTQGGGSKPATLETGAVITVPLFINKGDILVVNTDDGSYNSRA</sequence>
<dbReference type="PANTHER" id="PTHR30053:SF12">
    <property type="entry name" value="ELONGATION FACTOR P (EF-P) FAMILY PROTEIN"/>
    <property type="match status" value="1"/>
</dbReference>
<protein>
    <recommendedName>
        <fullName evidence="8 9">Elongation factor P</fullName>
        <shortName evidence="8">EF-P</shortName>
    </recommendedName>
</protein>
<evidence type="ECO:0000256" key="4">
    <source>
        <dbReference type="ARBA" id="ARBA00022490"/>
    </source>
</evidence>
<evidence type="ECO:0000259" key="12">
    <source>
        <dbReference type="SMART" id="SM01185"/>
    </source>
</evidence>
<reference evidence="13 14" key="1">
    <citation type="submission" date="2012-09" db="EMBL/GenBank/DDBJ databases">
        <title>The Genome Sequence of Alloiococcus otitis ATCC 51267.</title>
        <authorList>
            <consortium name="The Broad Institute Genome Sequencing Platform"/>
            <person name="Earl A."/>
            <person name="Ward D."/>
            <person name="Feldgarden M."/>
            <person name="Gevers D."/>
            <person name="Huys G."/>
            <person name="Walker B."/>
            <person name="Young S.K."/>
            <person name="Zeng Q."/>
            <person name="Gargeya S."/>
            <person name="Fitzgerald M."/>
            <person name="Haas B."/>
            <person name="Abouelleil A."/>
            <person name="Alvarado L."/>
            <person name="Arachchi H.M."/>
            <person name="Berlin A.M."/>
            <person name="Chapman S.B."/>
            <person name="Goldberg J."/>
            <person name="Griggs A."/>
            <person name="Gujja S."/>
            <person name="Hansen M."/>
            <person name="Howarth C."/>
            <person name="Imamovic A."/>
            <person name="Larimer J."/>
            <person name="McCowen C."/>
            <person name="Montmayeur A."/>
            <person name="Murphy C."/>
            <person name="Neiman D."/>
            <person name="Pearson M."/>
            <person name="Priest M."/>
            <person name="Roberts A."/>
            <person name="Saif S."/>
            <person name="Shea T."/>
            <person name="Sisk P."/>
            <person name="Sykes S."/>
            <person name="Wortman J."/>
            <person name="Nusbaum C."/>
            <person name="Birren B."/>
        </authorList>
    </citation>
    <scope>NUCLEOTIDE SEQUENCE [LARGE SCALE GENOMIC DNA]</scope>
    <source>
        <strain evidence="13 14">ATCC 51267</strain>
    </source>
</reference>
<dbReference type="CDD" id="cd05794">
    <property type="entry name" value="S1_EF-P_repeat_2"/>
    <property type="match status" value="1"/>
</dbReference>
<dbReference type="Pfam" id="PF09285">
    <property type="entry name" value="Elong-fact-P_C"/>
    <property type="match status" value="1"/>
</dbReference>
<keyword evidence="14" id="KW-1185">Reference proteome</keyword>
<dbReference type="SMART" id="SM00841">
    <property type="entry name" value="Elong-fact-P_C"/>
    <property type="match status" value="1"/>
</dbReference>
<name>K9EQ56_9LACT</name>
<evidence type="ECO:0000256" key="8">
    <source>
        <dbReference type="HAMAP-Rule" id="MF_00141"/>
    </source>
</evidence>
<dbReference type="InterPro" id="IPR008991">
    <property type="entry name" value="Translation_prot_SH3-like_sf"/>
</dbReference>
<comment type="pathway">
    <text evidence="2 8">Protein biosynthesis; polypeptide chain elongation.</text>
</comment>
<dbReference type="InterPro" id="IPR012340">
    <property type="entry name" value="NA-bd_OB-fold"/>
</dbReference>
<dbReference type="InterPro" id="IPR020599">
    <property type="entry name" value="Transl_elong_fac_P/YeiP"/>
</dbReference>
<dbReference type="PATRIC" id="fig|883081.3.peg.1430"/>
<evidence type="ECO:0000256" key="6">
    <source>
        <dbReference type="ARBA" id="ARBA00022917"/>
    </source>
</evidence>
<dbReference type="Pfam" id="PF08207">
    <property type="entry name" value="EFP_N"/>
    <property type="match status" value="1"/>
</dbReference>
<dbReference type="InterPro" id="IPR011768">
    <property type="entry name" value="Transl_elongation_fac_P"/>
</dbReference>
<evidence type="ECO:0000256" key="10">
    <source>
        <dbReference type="RuleBase" id="RU004389"/>
    </source>
</evidence>
<dbReference type="SUPFAM" id="SSF50249">
    <property type="entry name" value="Nucleic acid-binding proteins"/>
    <property type="match status" value="2"/>
</dbReference>
<dbReference type="FunFam" id="2.40.50.140:FF:000004">
    <property type="entry name" value="Elongation factor P"/>
    <property type="match status" value="1"/>
</dbReference>
<dbReference type="InterPro" id="IPR015365">
    <property type="entry name" value="Elong-fact-P_C"/>
</dbReference>
<dbReference type="InterPro" id="IPR014722">
    <property type="entry name" value="Rib_uL2_dom2"/>
</dbReference>
<dbReference type="NCBIfam" id="NF001810">
    <property type="entry name" value="PRK00529.1"/>
    <property type="match status" value="1"/>
</dbReference>
<dbReference type="AlphaFoldDB" id="K9EQ56"/>
<evidence type="ECO:0000313" key="14">
    <source>
        <dbReference type="Proteomes" id="UP000009875"/>
    </source>
</evidence>
<dbReference type="RefSeq" id="WP_003778850.1">
    <property type="nucleotide sequence ID" value="NZ_JH992961.1"/>
</dbReference>